<organism evidence="3 4">
    <name type="scientific">Thomasclavelia ramosa</name>
    <dbReference type="NCBI Taxonomy" id="1547"/>
    <lineage>
        <taxon>Bacteria</taxon>
        <taxon>Bacillati</taxon>
        <taxon>Bacillota</taxon>
        <taxon>Erysipelotrichia</taxon>
        <taxon>Erysipelotrichales</taxon>
        <taxon>Coprobacillaceae</taxon>
        <taxon>Thomasclavelia</taxon>
    </lineage>
</organism>
<dbReference type="GO" id="GO:0015970">
    <property type="term" value="P:guanosine tetraphosphate biosynthetic process"/>
    <property type="evidence" value="ECO:0007669"/>
    <property type="project" value="UniProtKB-UniPathway"/>
</dbReference>
<dbReference type="UniPathway" id="UPA00908">
    <property type="reaction ID" value="UER00884"/>
</dbReference>
<dbReference type="Gene3D" id="3.30.460.10">
    <property type="entry name" value="Beta Polymerase, domain 2"/>
    <property type="match status" value="1"/>
</dbReference>
<proteinExistence type="evidence at protein level"/>
<dbReference type="InterPro" id="IPR043519">
    <property type="entry name" value="NT_sf"/>
</dbReference>
<dbReference type="SMR" id="A0A3E3DY42"/>
<protein>
    <recommendedName>
        <fullName evidence="2">RelA/SpoT domain-containing protein</fullName>
    </recommendedName>
</protein>
<comment type="pathway">
    <text evidence="1">Purine metabolism; ppGpp biosynthesis; ppGpp from GTP: step 1/2.</text>
</comment>
<dbReference type="SMART" id="SM00954">
    <property type="entry name" value="RelA_SpoT"/>
    <property type="match status" value="1"/>
</dbReference>
<dbReference type="Proteomes" id="UP000261032">
    <property type="component" value="Unassembled WGS sequence"/>
</dbReference>
<accession>A0A3E3DY42</accession>
<evidence type="ECO:0007829" key="6">
    <source>
        <dbReference type="PDB" id="8PU3"/>
    </source>
</evidence>
<feature type="binding site" evidence="7">
    <location>
        <position position="145"/>
    </location>
    <ligand>
        <name>Mg(2+)</name>
        <dbReference type="ChEBI" id="CHEBI:18420"/>
    </ligand>
</feature>
<dbReference type="PDB" id="8PU1">
    <property type="method" value="X-ray"/>
    <property type="resolution" value="1.70 A"/>
    <property type="chains" value="B=1-206"/>
</dbReference>
<feature type="domain" description="RelA/SpoT" evidence="2">
    <location>
        <begin position="63"/>
        <end position="171"/>
    </location>
</feature>
<gene>
    <name evidence="3" type="ORF">DXB93_19735</name>
</gene>
<reference evidence="3 4" key="1">
    <citation type="submission" date="2018-08" db="EMBL/GenBank/DDBJ databases">
        <title>A genome reference for cultivated species of the human gut microbiota.</title>
        <authorList>
            <person name="Zou Y."/>
            <person name="Xue W."/>
            <person name="Luo G."/>
        </authorList>
    </citation>
    <scope>NUCLEOTIDE SEQUENCE [LARGE SCALE GENOMIC DNA]</scope>
    <source>
        <strain evidence="3 4">OM06-4</strain>
    </source>
</reference>
<dbReference type="PDB" id="8PU4">
    <property type="method" value="X-ray"/>
    <property type="resolution" value="2.62 A"/>
    <property type="chains" value="A/B/C=1-206"/>
</dbReference>
<dbReference type="SUPFAM" id="SSF81301">
    <property type="entry name" value="Nucleotidyltransferase"/>
    <property type="match status" value="1"/>
</dbReference>
<evidence type="ECO:0000313" key="3">
    <source>
        <dbReference type="EMBL" id="RGD74045.1"/>
    </source>
</evidence>
<keyword evidence="5 6" id="KW-0002">3D-structure</keyword>
<evidence type="ECO:0000256" key="1">
    <source>
        <dbReference type="ARBA" id="ARBA00004976"/>
    </source>
</evidence>
<sequence>MYILDKIGLNIEILESLSYESELGMSFKRTLSHFNKEEVLKEIELINNWYFSLEIIDDLPLDSRIKSVSSAKMKFERYYPNATYNRVFNDILGFRVICKSYDEVLELEKEDKIRVVDMSRGKSNDDGYRGIHVYYQRDNHHYPIEIQFNTYYDRQLNDWLHDKFYKRGYDSSCGQLLRKYYENGKIKSAEELEEVLEDVLYHCKKI</sequence>
<dbReference type="EMBL" id="QUSL01000112">
    <property type="protein sequence ID" value="RGD74045.1"/>
    <property type="molecule type" value="Genomic_DNA"/>
</dbReference>
<dbReference type="InterPro" id="IPR007685">
    <property type="entry name" value="RelA_SpoT"/>
</dbReference>
<keyword evidence="7" id="KW-0479">Metal-binding</keyword>
<dbReference type="RefSeq" id="WP_117582810.1">
    <property type="nucleotide sequence ID" value="NZ_QUSL01000112.1"/>
</dbReference>
<evidence type="ECO:0000259" key="2">
    <source>
        <dbReference type="SMART" id="SM00954"/>
    </source>
</evidence>
<comment type="caution">
    <text evidence="3">The sequence shown here is derived from an EMBL/GenBank/DDBJ whole genome shotgun (WGS) entry which is preliminary data.</text>
</comment>
<evidence type="ECO:0000313" key="4">
    <source>
        <dbReference type="Proteomes" id="UP000261032"/>
    </source>
</evidence>
<reference evidence="6" key="4">
    <citation type="submission" date="2023-07" db="PDB data bank">
        <title>Structure of the toxin/antitoxin complex FaRel2/ATfaRel2.</title>
        <authorList>
            <person name="Garcia-Pino A."/>
            <person name="Talavera Perez A."/>
            <person name="Dominguez Molina L."/>
        </authorList>
    </citation>
    <scope>X-RAY CRYSTALLOGRAPHY (2.17 ANGSTROMS)</scope>
</reference>
<dbReference type="AlphaFoldDB" id="A0A3E3DY42"/>
<dbReference type="GO" id="GO:0046872">
    <property type="term" value="F:metal ion binding"/>
    <property type="evidence" value="ECO:0007669"/>
    <property type="project" value="UniProtKB-KW"/>
</dbReference>
<name>A0A3E3DY42_9FIRM</name>
<feature type="binding site" evidence="7">
    <location>
        <position position="90"/>
    </location>
    <ligand>
        <name>Mg(2+)</name>
        <dbReference type="ChEBI" id="CHEBI:18420"/>
    </ligand>
</feature>
<evidence type="ECO:0007829" key="7">
    <source>
        <dbReference type="PDB" id="8PU4"/>
    </source>
</evidence>
<dbReference type="PDB" id="8PU3">
    <property type="method" value="X-ray"/>
    <property type="resolution" value="2.17 A"/>
    <property type="chains" value="C/D=1-206"/>
</dbReference>
<reference evidence="7" key="2">
    <citation type="submission" date="2023-07" db="PDB data bank">
        <title>FaRel2 bound to the ATP analogue, APCPP.</title>
        <authorList>
            <person name="Garcia-Pino A."/>
            <person name="Talavera Perez A."/>
            <person name="Dominguez Molina L."/>
        </authorList>
    </citation>
    <scope>X-RAY CRYSTALLOGRAPHY (2.62 ANGSTROMS) IN COMPLEX WITH MG(2+)</scope>
</reference>
<dbReference type="Pfam" id="PF04607">
    <property type="entry name" value="RelA_SpoT"/>
    <property type="match status" value="1"/>
</dbReference>
<reference evidence="5" key="3">
    <citation type="submission" date="2023-07" db="PDB data bank">
        <title>Structure of the toxin/antitoxin complex FaRel/ATfaRel2 with APCPP.</title>
        <authorList>
            <person name="Garcia-Pino A."/>
            <person name="Talavera Perez A."/>
            <person name="Dominguez Molina L."/>
        </authorList>
    </citation>
    <scope>X-RAY CRYSTALLOGRAPHY (1.70 ANGSTROMS)</scope>
</reference>
<evidence type="ECO:0007829" key="5">
    <source>
        <dbReference type="PDB" id="8PU1"/>
    </source>
</evidence>